<dbReference type="Pfam" id="PF04025">
    <property type="entry name" value="RemA-like"/>
    <property type="match status" value="1"/>
</dbReference>
<organism evidence="1 2">
    <name type="scientific">Scopulibacillus darangshiensis</name>
    <dbReference type="NCBI Taxonomy" id="442528"/>
    <lineage>
        <taxon>Bacteria</taxon>
        <taxon>Bacillati</taxon>
        <taxon>Bacillota</taxon>
        <taxon>Bacilli</taxon>
        <taxon>Bacillales</taxon>
        <taxon>Sporolactobacillaceae</taxon>
        <taxon>Scopulibacillus</taxon>
    </lineage>
</organism>
<sequence length="83" mass="9437">MFIHLGEDIIIRSTEVIAIFDYERMKEDLGNQTLLMTLEDKKVMHDIGQQMTKSVVFTDGGIYLSPFSPATLKRRSQSAMNLA</sequence>
<gene>
    <name evidence="1" type="ORF">EV207_13739</name>
</gene>
<protein>
    <submittedName>
        <fullName evidence="1">Uncharacterized protein DUF370</fullName>
    </submittedName>
</protein>
<keyword evidence="2" id="KW-1185">Reference proteome</keyword>
<dbReference type="OrthoDB" id="9811390at2"/>
<dbReference type="Proteomes" id="UP000295416">
    <property type="component" value="Unassembled WGS sequence"/>
</dbReference>
<evidence type="ECO:0000313" key="2">
    <source>
        <dbReference type="Proteomes" id="UP000295416"/>
    </source>
</evidence>
<comment type="caution">
    <text evidence="1">The sequence shown here is derived from an EMBL/GenBank/DDBJ whole genome shotgun (WGS) entry which is preliminary data.</text>
</comment>
<dbReference type="RefSeq" id="WP_132747612.1">
    <property type="nucleotide sequence ID" value="NZ_SLXK01000037.1"/>
</dbReference>
<dbReference type="AlphaFoldDB" id="A0A4R2NLC7"/>
<dbReference type="InterPro" id="IPR007169">
    <property type="entry name" value="RemA-like"/>
</dbReference>
<reference evidence="1 2" key="1">
    <citation type="submission" date="2019-03" db="EMBL/GenBank/DDBJ databases">
        <title>Genomic Encyclopedia of Type Strains, Phase IV (KMG-IV): sequencing the most valuable type-strain genomes for metagenomic binning, comparative biology and taxonomic classification.</title>
        <authorList>
            <person name="Goeker M."/>
        </authorList>
    </citation>
    <scope>NUCLEOTIDE SEQUENCE [LARGE SCALE GENOMIC DNA]</scope>
    <source>
        <strain evidence="1 2">DSM 19377</strain>
    </source>
</reference>
<evidence type="ECO:0000313" key="1">
    <source>
        <dbReference type="EMBL" id="TCP22148.1"/>
    </source>
</evidence>
<proteinExistence type="predicted"/>
<dbReference type="NCBIfam" id="NF046065">
    <property type="entry name" value="MtxRegRemB"/>
    <property type="match status" value="1"/>
</dbReference>
<accession>A0A4R2NLC7</accession>
<dbReference type="EMBL" id="SLXK01000037">
    <property type="protein sequence ID" value="TCP22148.1"/>
    <property type="molecule type" value="Genomic_DNA"/>
</dbReference>
<name>A0A4R2NLC7_9BACL</name>